<keyword evidence="8" id="KW-1185">Reference proteome</keyword>
<evidence type="ECO:0000259" key="6">
    <source>
        <dbReference type="Pfam" id="PF01266"/>
    </source>
</evidence>
<keyword evidence="4" id="KW-0560">Oxidoreductase</keyword>
<evidence type="ECO:0000313" key="8">
    <source>
        <dbReference type="Proteomes" id="UP001606300"/>
    </source>
</evidence>
<dbReference type="SUPFAM" id="SSF51905">
    <property type="entry name" value="FAD/NAD(P)-binding domain"/>
    <property type="match status" value="1"/>
</dbReference>
<name>A0ABW7EN24_9BURK</name>
<keyword evidence="2" id="KW-0285">Flavoprotein</keyword>
<reference evidence="7 8" key="1">
    <citation type="submission" date="2024-09" db="EMBL/GenBank/DDBJ databases">
        <title>Novel species of the genus Pelomonas and Roseateles isolated from streams.</title>
        <authorList>
            <person name="Lu H."/>
        </authorList>
    </citation>
    <scope>NUCLEOTIDE SEQUENCE [LARGE SCALE GENOMIC DNA]</scope>
    <source>
        <strain evidence="7 8">DC23W</strain>
    </source>
</reference>
<dbReference type="Proteomes" id="UP001606300">
    <property type="component" value="Unassembled WGS sequence"/>
</dbReference>
<evidence type="ECO:0000256" key="3">
    <source>
        <dbReference type="ARBA" id="ARBA00022827"/>
    </source>
</evidence>
<evidence type="ECO:0000313" key="7">
    <source>
        <dbReference type="EMBL" id="MFG6413416.1"/>
    </source>
</evidence>
<proteinExistence type="inferred from homology"/>
<dbReference type="EMBL" id="JBIGHY010000002">
    <property type="protein sequence ID" value="MFG6413416.1"/>
    <property type="molecule type" value="Genomic_DNA"/>
</dbReference>
<dbReference type="InterPro" id="IPR006076">
    <property type="entry name" value="FAD-dep_OxRdtase"/>
</dbReference>
<sequence>MDQVQIAVIGAGVVGLAVARELAHRGREVVIVEAAGAIGTGISARNSEVIHAGLYYPAGSLKARLCVRGKALLYDYCAARHVTHRRCGKLVVATREADLPRLAALAAQGAANGVDDLALLDRTQLLAREPALRAVGGLWSPSSGIVDSHGLMTALLADAEAAGAVLALASPVHGGERDGDGWRLRAGDGFELGARWVVNCAGLFAGQVAQALGAEAPALRFARGHYFSLSGRAPFSHLIYPLPVDGGLGVHLTLDLGGQARFGPDVQWLPDADPAALAYAVDPVLAPAFEAEVRHYWPDLPADALQPAYAGIRPKLGGPGEPAADFRVDMSPGLVNLLGIESPGLTASLALAEWVAQRMEV</sequence>
<evidence type="ECO:0000256" key="1">
    <source>
        <dbReference type="ARBA" id="ARBA00001974"/>
    </source>
</evidence>
<dbReference type="PANTHER" id="PTHR43104">
    <property type="entry name" value="L-2-HYDROXYGLUTARATE DEHYDROGENASE, MITOCHONDRIAL"/>
    <property type="match status" value="1"/>
</dbReference>
<evidence type="ECO:0000256" key="4">
    <source>
        <dbReference type="ARBA" id="ARBA00023002"/>
    </source>
</evidence>
<dbReference type="Gene3D" id="3.30.9.10">
    <property type="entry name" value="D-Amino Acid Oxidase, subunit A, domain 2"/>
    <property type="match status" value="1"/>
</dbReference>
<comment type="caution">
    <text evidence="7">The sequence shown here is derived from an EMBL/GenBank/DDBJ whole genome shotgun (WGS) entry which is preliminary data.</text>
</comment>
<feature type="domain" description="FAD dependent oxidoreductase" evidence="6">
    <location>
        <begin position="6"/>
        <end position="358"/>
    </location>
</feature>
<gene>
    <name evidence="7" type="ORF">ACG02S_05835</name>
</gene>
<dbReference type="Pfam" id="PF01266">
    <property type="entry name" value="DAO"/>
    <property type="match status" value="1"/>
</dbReference>
<evidence type="ECO:0000256" key="2">
    <source>
        <dbReference type="ARBA" id="ARBA00022630"/>
    </source>
</evidence>
<dbReference type="PANTHER" id="PTHR43104:SF4">
    <property type="entry name" value="L-2-HYDROXYGLUTARATE DEHYDROGENASE, MITOCHONDRIAL"/>
    <property type="match status" value="1"/>
</dbReference>
<keyword evidence="3" id="KW-0274">FAD</keyword>
<dbReference type="RefSeq" id="WP_394469503.1">
    <property type="nucleotide sequence ID" value="NZ_JBIGHY010000002.1"/>
</dbReference>
<protein>
    <submittedName>
        <fullName evidence="7">NAD(P)/FAD-dependent oxidoreductase</fullName>
    </submittedName>
</protein>
<comment type="cofactor">
    <cofactor evidence="1">
        <name>FAD</name>
        <dbReference type="ChEBI" id="CHEBI:57692"/>
    </cofactor>
</comment>
<organism evidence="7 8">
    <name type="scientific">Pelomonas dachongensis</name>
    <dbReference type="NCBI Taxonomy" id="3299029"/>
    <lineage>
        <taxon>Bacteria</taxon>
        <taxon>Pseudomonadati</taxon>
        <taxon>Pseudomonadota</taxon>
        <taxon>Betaproteobacteria</taxon>
        <taxon>Burkholderiales</taxon>
        <taxon>Sphaerotilaceae</taxon>
        <taxon>Roseateles</taxon>
    </lineage>
</organism>
<dbReference type="InterPro" id="IPR036188">
    <property type="entry name" value="FAD/NAD-bd_sf"/>
</dbReference>
<evidence type="ECO:0000256" key="5">
    <source>
        <dbReference type="ARBA" id="ARBA00037941"/>
    </source>
</evidence>
<comment type="similarity">
    <text evidence="5">Belongs to the L2HGDH family.</text>
</comment>
<dbReference type="Gene3D" id="3.50.50.60">
    <property type="entry name" value="FAD/NAD(P)-binding domain"/>
    <property type="match status" value="1"/>
</dbReference>
<accession>A0ABW7EN24</accession>